<dbReference type="InterPro" id="IPR037066">
    <property type="entry name" value="Plug_dom_sf"/>
</dbReference>
<evidence type="ECO:0008006" key="3">
    <source>
        <dbReference type="Google" id="ProtNLM"/>
    </source>
</evidence>
<accession>A0A6J4KYZ9</accession>
<dbReference type="EMBL" id="CADCTV010000321">
    <property type="protein sequence ID" value="CAA9317155.1"/>
    <property type="molecule type" value="Genomic_DNA"/>
</dbReference>
<name>A0A6J4KYZ9_9BACT</name>
<dbReference type="Gene3D" id="2.170.130.10">
    <property type="entry name" value="TonB-dependent receptor, plug domain"/>
    <property type="match status" value="1"/>
</dbReference>
<proteinExistence type="predicted"/>
<keyword evidence="1" id="KW-0732">Signal</keyword>
<dbReference type="AlphaFoldDB" id="A0A6J4KYZ9"/>
<sequence>MSSPLLSFAAAVLLTLAASTGPAAQEPTAGFSVTGASAAERTAAGARRNVLTPASWTLSTGGDAYTMLSETRPGWLRSRERSRGAVRSAVVVYLDENRLGGVETLRQIQISGIARIEYMNGIDATTRFGTNHGAGAILVTTR</sequence>
<evidence type="ECO:0000256" key="1">
    <source>
        <dbReference type="SAM" id="SignalP"/>
    </source>
</evidence>
<feature type="signal peptide" evidence="1">
    <location>
        <begin position="1"/>
        <end position="24"/>
    </location>
</feature>
<protein>
    <recommendedName>
        <fullName evidence="3">TonB-dependent receptor plug domain-containing protein</fullName>
    </recommendedName>
</protein>
<reference evidence="2" key="1">
    <citation type="submission" date="2020-02" db="EMBL/GenBank/DDBJ databases">
        <authorList>
            <person name="Meier V. D."/>
        </authorList>
    </citation>
    <scope>NUCLEOTIDE SEQUENCE</scope>
    <source>
        <strain evidence="2">AVDCRST_MAG89</strain>
    </source>
</reference>
<organism evidence="2">
    <name type="scientific">uncultured Gemmatimonadota bacterium</name>
    <dbReference type="NCBI Taxonomy" id="203437"/>
    <lineage>
        <taxon>Bacteria</taxon>
        <taxon>Pseudomonadati</taxon>
        <taxon>Gemmatimonadota</taxon>
        <taxon>environmental samples</taxon>
    </lineage>
</organism>
<feature type="chain" id="PRO_5026874297" description="TonB-dependent receptor plug domain-containing protein" evidence="1">
    <location>
        <begin position="25"/>
        <end position="142"/>
    </location>
</feature>
<gene>
    <name evidence="2" type="ORF">AVDCRST_MAG89-1463</name>
</gene>
<evidence type="ECO:0000313" key="2">
    <source>
        <dbReference type="EMBL" id="CAA9317155.1"/>
    </source>
</evidence>